<dbReference type="AlphaFoldDB" id="A0A081PBJ7"/>
<accession>A0A081PBJ7</accession>
<name>A0A081PBJ7_9SPHI</name>
<dbReference type="InterPro" id="IPR012577">
    <property type="entry name" value="NIPSNAP"/>
</dbReference>
<gene>
    <name evidence="2" type="ORF">N180_00065</name>
</gene>
<sequence>MTSSRLKALRFSGLILLFFTVFNFSASASSAKRQFYQLQVFHVKDQMQEKELDQFLADAYLPAAHRAGLSQVGVFKTFGIDTAAVKKIYVLTAFNSLDELLKINKRLELDGELIKNGSNFVNATYNKPAFIRKEVILMEAFTGMPVWKKPELKGPKENRIYELRNYESTSDKLYRNKVAMFDKDEMEIFERIDSHPMFYGEVIAGSRMPNLMYMTVYADRTSRDEHWKTFSGDPKWKQISTLPEYQNNVAVVDITFLSPAAYSDL</sequence>
<dbReference type="EMBL" id="JNFF01000117">
    <property type="protein sequence ID" value="KEQ28070.1"/>
    <property type="molecule type" value="Genomic_DNA"/>
</dbReference>
<dbReference type="OrthoDB" id="192769at2"/>
<protein>
    <recommendedName>
        <fullName evidence="1">NIPSNAP domain-containing protein</fullName>
    </recommendedName>
</protein>
<dbReference type="Proteomes" id="UP000028007">
    <property type="component" value="Unassembled WGS sequence"/>
</dbReference>
<proteinExistence type="predicted"/>
<dbReference type="Pfam" id="PF07978">
    <property type="entry name" value="NIPSNAP"/>
    <property type="match status" value="1"/>
</dbReference>
<dbReference type="SUPFAM" id="SSF54909">
    <property type="entry name" value="Dimeric alpha+beta barrel"/>
    <property type="match status" value="1"/>
</dbReference>
<keyword evidence="3" id="KW-1185">Reference proteome</keyword>
<dbReference type="eggNOG" id="ENOG502Z900">
    <property type="taxonomic scope" value="Bacteria"/>
</dbReference>
<evidence type="ECO:0000313" key="2">
    <source>
        <dbReference type="EMBL" id="KEQ28070.1"/>
    </source>
</evidence>
<organism evidence="2 3">
    <name type="scientific">Pedobacter antarcticus 4BY</name>
    <dbReference type="NCBI Taxonomy" id="1358423"/>
    <lineage>
        <taxon>Bacteria</taxon>
        <taxon>Pseudomonadati</taxon>
        <taxon>Bacteroidota</taxon>
        <taxon>Sphingobacteriia</taxon>
        <taxon>Sphingobacteriales</taxon>
        <taxon>Sphingobacteriaceae</taxon>
        <taxon>Pedobacter</taxon>
    </lineage>
</organism>
<evidence type="ECO:0000313" key="3">
    <source>
        <dbReference type="Proteomes" id="UP000028007"/>
    </source>
</evidence>
<dbReference type="InterPro" id="IPR011008">
    <property type="entry name" value="Dimeric_a/b-barrel"/>
</dbReference>
<comment type="caution">
    <text evidence="2">The sequence shown here is derived from an EMBL/GenBank/DDBJ whole genome shotgun (WGS) entry which is preliminary data.</text>
</comment>
<reference evidence="2 3" key="1">
    <citation type="journal article" date="1992" name="Int. J. Syst. Bacteriol.">
        <title>Sphingobacterium antarcticus sp. nov. a Psychrotrophic Bacterium from the Soils of Schirmacher Oasis, Antarctica.</title>
        <authorList>
            <person name="Shivaji S."/>
            <person name="Ray M.K."/>
            <person name="Rao N.S."/>
            <person name="Saiserr L."/>
            <person name="Jagannadham M.V."/>
            <person name="Kumar G.S."/>
            <person name="Reddy G."/>
            <person name="Bhargava P.M."/>
        </authorList>
    </citation>
    <scope>NUCLEOTIDE SEQUENCE [LARGE SCALE GENOMIC DNA]</scope>
    <source>
        <strain evidence="2 3">4BY</strain>
    </source>
</reference>
<dbReference type="RefSeq" id="WP_037444577.1">
    <property type="nucleotide sequence ID" value="NZ_JNFF01000117.1"/>
</dbReference>
<evidence type="ECO:0000259" key="1">
    <source>
        <dbReference type="Pfam" id="PF07978"/>
    </source>
</evidence>
<dbReference type="Gene3D" id="3.30.70.100">
    <property type="match status" value="2"/>
</dbReference>
<feature type="domain" description="NIPSNAP" evidence="1">
    <location>
        <begin position="161"/>
        <end position="263"/>
    </location>
</feature>